<dbReference type="AlphaFoldDB" id="A0A0A1TPD0"/>
<accession>A0A0A1TPD0</accession>
<protein>
    <submittedName>
        <fullName evidence="2">Uncharacterized protein</fullName>
    </submittedName>
</protein>
<sequence>MASIVIVGGVALAHHAYKSYKSHESKKMDILEAANKEMGYSSDGPVGSRDGEHRLPSYEEALPTKKGRKSQRLRSMWPLFHMKEVQQS</sequence>
<dbReference type="Proteomes" id="UP000039046">
    <property type="component" value="Unassembled WGS sequence"/>
</dbReference>
<reference evidence="2 3" key="1">
    <citation type="journal article" date="2015" name="Genome Announc.">
        <title>Draft Genome Sequence and Gene Annotation of the Entomopathogenic Fungus Verticillium hemipterigenum.</title>
        <authorList>
            <person name="Horn F."/>
            <person name="Habel A."/>
            <person name="Scharf D.H."/>
            <person name="Dworschak J."/>
            <person name="Brakhage A.A."/>
            <person name="Guthke R."/>
            <person name="Hertweck C."/>
            <person name="Linde J."/>
        </authorList>
    </citation>
    <scope>NUCLEOTIDE SEQUENCE [LARGE SCALE GENOMIC DNA]</scope>
</reference>
<keyword evidence="3" id="KW-1185">Reference proteome</keyword>
<dbReference type="EMBL" id="CDHN01000005">
    <property type="protein sequence ID" value="CEJ93490.1"/>
    <property type="molecule type" value="Genomic_DNA"/>
</dbReference>
<evidence type="ECO:0000256" key="1">
    <source>
        <dbReference type="SAM" id="MobiDB-lite"/>
    </source>
</evidence>
<organism evidence="2 3">
    <name type="scientific">[Torrubiella] hemipterigena</name>
    <dbReference type="NCBI Taxonomy" id="1531966"/>
    <lineage>
        <taxon>Eukaryota</taxon>
        <taxon>Fungi</taxon>
        <taxon>Dikarya</taxon>
        <taxon>Ascomycota</taxon>
        <taxon>Pezizomycotina</taxon>
        <taxon>Sordariomycetes</taxon>
        <taxon>Hypocreomycetidae</taxon>
        <taxon>Hypocreales</taxon>
        <taxon>Clavicipitaceae</taxon>
        <taxon>Clavicipitaceae incertae sedis</taxon>
        <taxon>'Torrubiella' clade</taxon>
    </lineage>
</organism>
<feature type="region of interest" description="Disordered" evidence="1">
    <location>
        <begin position="38"/>
        <end position="70"/>
    </location>
</feature>
<evidence type="ECO:0000313" key="3">
    <source>
        <dbReference type="Proteomes" id="UP000039046"/>
    </source>
</evidence>
<name>A0A0A1TPD0_9HYPO</name>
<proteinExistence type="predicted"/>
<dbReference type="HOGENOM" id="CLU_2470661_0_0_1"/>
<evidence type="ECO:0000313" key="2">
    <source>
        <dbReference type="EMBL" id="CEJ93490.1"/>
    </source>
</evidence>
<gene>
    <name evidence="2" type="ORF">VHEMI09073</name>
</gene>